<dbReference type="Proteomes" id="UP000306918">
    <property type="component" value="Unassembled WGS sequence"/>
</dbReference>
<dbReference type="RefSeq" id="WP_136576892.1">
    <property type="nucleotide sequence ID" value="NZ_STFF01000002.1"/>
</dbReference>
<dbReference type="Pfam" id="PF00933">
    <property type="entry name" value="Glyco_hydro_3"/>
    <property type="match status" value="1"/>
</dbReference>
<evidence type="ECO:0000256" key="4">
    <source>
        <dbReference type="SAM" id="SignalP"/>
    </source>
</evidence>
<dbReference type="GO" id="GO:0009044">
    <property type="term" value="F:xylan 1,4-beta-xylosidase activity"/>
    <property type="evidence" value="ECO:0007669"/>
    <property type="project" value="InterPro"/>
</dbReference>
<evidence type="ECO:0000256" key="1">
    <source>
        <dbReference type="ARBA" id="ARBA00005336"/>
    </source>
</evidence>
<dbReference type="InterPro" id="IPR044993">
    <property type="entry name" value="BXL"/>
</dbReference>
<dbReference type="Gene3D" id="3.20.20.300">
    <property type="entry name" value="Glycoside hydrolase, family 3, N-terminal domain"/>
    <property type="match status" value="1"/>
</dbReference>
<dbReference type="PRINTS" id="PR00133">
    <property type="entry name" value="GLHYDRLASE3"/>
</dbReference>
<evidence type="ECO:0000313" key="6">
    <source>
        <dbReference type="EMBL" id="THU40138.1"/>
    </source>
</evidence>
<evidence type="ECO:0000256" key="3">
    <source>
        <dbReference type="ARBA" id="ARBA00022801"/>
    </source>
</evidence>
<dbReference type="Pfam" id="PF01915">
    <property type="entry name" value="Glyco_hydro_3_C"/>
    <property type="match status" value="1"/>
</dbReference>
<dbReference type="Pfam" id="PF14310">
    <property type="entry name" value="Fn3-like"/>
    <property type="match status" value="1"/>
</dbReference>
<dbReference type="NCBIfam" id="NF041776">
    <property type="entry name" value="xylosidase_Xyl3A"/>
    <property type="match status" value="1"/>
</dbReference>
<comment type="caution">
    <text evidence="6">The sequence shown here is derived from an EMBL/GenBank/DDBJ whole genome shotgun (WGS) entry which is preliminary data.</text>
</comment>
<feature type="domain" description="PA14" evidence="5">
    <location>
        <begin position="459"/>
        <end position="602"/>
    </location>
</feature>
<dbReference type="InterPro" id="IPR001764">
    <property type="entry name" value="Glyco_hydro_3_N"/>
</dbReference>
<protein>
    <submittedName>
        <fullName evidence="6">Glycoside hydrolase family 3 protein</fullName>
    </submittedName>
</protein>
<dbReference type="Gene3D" id="2.60.40.10">
    <property type="entry name" value="Immunoglobulins"/>
    <property type="match status" value="1"/>
</dbReference>
<dbReference type="InterPro" id="IPR013783">
    <property type="entry name" value="Ig-like_fold"/>
</dbReference>
<dbReference type="InterPro" id="IPR036881">
    <property type="entry name" value="Glyco_hydro_3_C_sf"/>
</dbReference>
<dbReference type="OrthoDB" id="721009at2"/>
<organism evidence="6 7">
    <name type="scientific">Niastella caeni</name>
    <dbReference type="NCBI Taxonomy" id="2569763"/>
    <lineage>
        <taxon>Bacteria</taxon>
        <taxon>Pseudomonadati</taxon>
        <taxon>Bacteroidota</taxon>
        <taxon>Chitinophagia</taxon>
        <taxon>Chitinophagales</taxon>
        <taxon>Chitinophagaceae</taxon>
        <taxon>Niastella</taxon>
    </lineage>
</organism>
<keyword evidence="3 6" id="KW-0378">Hydrolase</keyword>
<reference evidence="6 7" key="1">
    <citation type="submission" date="2019-04" db="EMBL/GenBank/DDBJ databases">
        <title>Niastella caeni sp. nov., isolated from activated sludge.</title>
        <authorList>
            <person name="Sheng M."/>
        </authorList>
    </citation>
    <scope>NUCLEOTIDE SEQUENCE [LARGE SCALE GENOMIC DNA]</scope>
    <source>
        <strain evidence="6 7">HX-2-15</strain>
    </source>
</reference>
<feature type="signal peptide" evidence="4">
    <location>
        <begin position="1"/>
        <end position="21"/>
    </location>
</feature>
<dbReference type="PANTHER" id="PTHR42721">
    <property type="entry name" value="SUGAR HYDROLASE-RELATED"/>
    <property type="match status" value="1"/>
</dbReference>
<name>A0A4S8HWN0_9BACT</name>
<keyword evidence="2 4" id="KW-0732">Signal</keyword>
<dbReference type="PANTHER" id="PTHR42721:SF3">
    <property type="entry name" value="BETA-D-XYLOSIDASE 5-RELATED"/>
    <property type="match status" value="1"/>
</dbReference>
<dbReference type="InterPro" id="IPR037524">
    <property type="entry name" value="PA14/GLEYA"/>
</dbReference>
<dbReference type="InterPro" id="IPR002772">
    <property type="entry name" value="Glyco_hydro_3_C"/>
</dbReference>
<gene>
    <name evidence="6" type="ORF">FAM09_09665</name>
</gene>
<dbReference type="SMART" id="SM01217">
    <property type="entry name" value="Fn3_like"/>
    <property type="match status" value="1"/>
</dbReference>
<dbReference type="InterPro" id="IPR011658">
    <property type="entry name" value="PA14_dom"/>
</dbReference>
<accession>A0A4S8HWN0</accession>
<dbReference type="AlphaFoldDB" id="A0A4S8HWN0"/>
<evidence type="ECO:0000313" key="7">
    <source>
        <dbReference type="Proteomes" id="UP000306918"/>
    </source>
</evidence>
<dbReference type="SUPFAM" id="SSF52279">
    <property type="entry name" value="Beta-D-glucan exohydrolase, C-terminal domain"/>
    <property type="match status" value="1"/>
</dbReference>
<dbReference type="InterPro" id="IPR036962">
    <property type="entry name" value="Glyco_hydro_3_N_sf"/>
</dbReference>
<dbReference type="InterPro" id="IPR026891">
    <property type="entry name" value="Fn3-like"/>
</dbReference>
<dbReference type="SUPFAM" id="SSF51445">
    <property type="entry name" value="(Trans)glycosidases"/>
    <property type="match status" value="1"/>
</dbReference>
<dbReference type="InterPro" id="IPR017853">
    <property type="entry name" value="GH"/>
</dbReference>
<dbReference type="GO" id="GO:0045493">
    <property type="term" value="P:xylan catabolic process"/>
    <property type="evidence" value="ECO:0007669"/>
    <property type="project" value="InterPro"/>
</dbReference>
<evidence type="ECO:0000259" key="5">
    <source>
        <dbReference type="PROSITE" id="PS51820"/>
    </source>
</evidence>
<dbReference type="InterPro" id="IPR054850">
    <property type="entry name" value="Xylosidase_Xyl3A"/>
</dbReference>
<dbReference type="SUPFAM" id="SSF56988">
    <property type="entry name" value="Anthrax protective antigen"/>
    <property type="match status" value="1"/>
</dbReference>
<keyword evidence="7" id="KW-1185">Reference proteome</keyword>
<proteinExistence type="inferred from homology"/>
<dbReference type="PROSITE" id="PS51820">
    <property type="entry name" value="PA14"/>
    <property type="match status" value="1"/>
</dbReference>
<evidence type="ECO:0000256" key="2">
    <source>
        <dbReference type="ARBA" id="ARBA00022729"/>
    </source>
</evidence>
<dbReference type="EMBL" id="STFF01000002">
    <property type="protein sequence ID" value="THU40138.1"/>
    <property type="molecule type" value="Genomic_DNA"/>
</dbReference>
<dbReference type="GO" id="GO:0046556">
    <property type="term" value="F:alpha-L-arabinofuranosidase activity"/>
    <property type="evidence" value="ECO:0007669"/>
    <property type="project" value="TreeGrafter"/>
</dbReference>
<dbReference type="Pfam" id="PF07691">
    <property type="entry name" value="PA14"/>
    <property type="match status" value="1"/>
</dbReference>
<dbReference type="GO" id="GO:0031222">
    <property type="term" value="P:arabinan catabolic process"/>
    <property type="evidence" value="ECO:0007669"/>
    <property type="project" value="TreeGrafter"/>
</dbReference>
<comment type="similarity">
    <text evidence="1">Belongs to the glycosyl hydrolase 3 family.</text>
</comment>
<dbReference type="Gene3D" id="3.40.50.1700">
    <property type="entry name" value="Glycoside hydrolase family 3 C-terminal domain"/>
    <property type="match status" value="2"/>
</dbReference>
<feature type="chain" id="PRO_5020521209" evidence="4">
    <location>
        <begin position="22"/>
        <end position="867"/>
    </location>
</feature>
<sequence length="867" mass="96827">MKRFLLVLSFLFALVFNDFLAAQYPFQNPDLSSEERARDLISRLTPEEKATLMCDISEPIPRLGIKKFNWWSEGLHGIRYGYNVSVFPQSIGMAASFDDQLVHQVFDAVSDEFRAKYHEAQRTGKENSRFMSLSVWTPNINIFRDPRWGRGQETYGEDPYLTTRIGVAVVNGLQGPAGSKYKKLLACAKHFAVHSGPEWSRHTLNLNNVSQRDLWETYLPAFKALVQQADVREVMCAYQRLDDEPCCGSTRLLQKILRNDWGFKYLVVSDCGAIADFHTNHKVSSDDVHAAAKAVLSGTDVECGWGYAYNKLPQAVDKGLINEKEIDERLARVLAARFDLGEMDNDSLVPWSKIPMSVIDSKEHRELALTMARESMTLLQNKNNILPLSKSVKKIAVIGPNADDESMLLGNYNGFPSGITTILEGVKTKLPADKIFYDKGCDLIEDMITQSLFGNCSFDGKAGMKATYWNNTAFKGDAVAQEQMVSPIQLTTAGQTQFSRGVNLKNFSAKYETVYRAGESEEIVIRLEFGGKCDVIVNNDTLFSKEVWQLAPIRLPYKVEKGKDYRIEVKFSAIYEGMDASLKLNIGREMPVNYGELINKLKGIDVVILVGGISPNLEGEEMPVEFHGFKGGDRTNIELPESQRKCLQALKKAGKKIVFVNCSGSAIALMPEIETCDAILQAWYGGQSGGQAVADVLFGDYNPSGKLPVTFYKNSERLGDFEDYSMKGRTYRFMNDALFPFGYGLSYTTFKIGEAKVNKTSIKAGEALLLTIPVTNTGKRDGAEVVQVYVRKVNDNEGPLKTLRGFMRVQIPAGKTQQVAIELTPSSFEFYDASLRKMAIAPGEYEFFYGTSSDIKDLKSGRIPILQ</sequence>